<feature type="domain" description="BD-FAE-like" evidence="3">
    <location>
        <begin position="66"/>
        <end position="165"/>
    </location>
</feature>
<proteinExistence type="predicted"/>
<keyword evidence="2" id="KW-0732">Signal</keyword>
<evidence type="ECO:0000313" key="4">
    <source>
        <dbReference type="EMBL" id="MDZ8117725.1"/>
    </source>
</evidence>
<evidence type="ECO:0000313" key="5">
    <source>
        <dbReference type="Proteomes" id="UP001290861"/>
    </source>
</evidence>
<dbReference type="GO" id="GO:0016787">
    <property type="term" value="F:hydrolase activity"/>
    <property type="evidence" value="ECO:0007669"/>
    <property type="project" value="UniProtKB-KW"/>
</dbReference>
<feature type="chain" id="PRO_5045568520" evidence="2">
    <location>
        <begin position="21"/>
        <end position="269"/>
    </location>
</feature>
<feature type="signal peptide" evidence="2">
    <location>
        <begin position="1"/>
        <end position="20"/>
    </location>
</feature>
<evidence type="ECO:0000259" key="3">
    <source>
        <dbReference type="Pfam" id="PF20434"/>
    </source>
</evidence>
<dbReference type="Pfam" id="PF20434">
    <property type="entry name" value="BD-FAE"/>
    <property type="match status" value="1"/>
</dbReference>
<dbReference type="SUPFAM" id="SSF53474">
    <property type="entry name" value="alpha/beta-Hydrolases"/>
    <property type="match status" value="1"/>
</dbReference>
<organism evidence="4 5">
    <name type="scientific">Pontiella agarivorans</name>
    <dbReference type="NCBI Taxonomy" id="3038953"/>
    <lineage>
        <taxon>Bacteria</taxon>
        <taxon>Pseudomonadati</taxon>
        <taxon>Kiritimatiellota</taxon>
        <taxon>Kiritimatiellia</taxon>
        <taxon>Kiritimatiellales</taxon>
        <taxon>Pontiellaceae</taxon>
        <taxon>Pontiella</taxon>
    </lineage>
</organism>
<dbReference type="Proteomes" id="UP001290861">
    <property type="component" value="Unassembled WGS sequence"/>
</dbReference>
<keyword evidence="5" id="KW-1185">Reference proteome</keyword>
<reference evidence="4 5" key="1">
    <citation type="journal article" date="2024" name="Appl. Environ. Microbiol.">
        <title>Pontiella agarivorans sp. nov., a novel marine anaerobic bacterium capable of degrading macroalgal polysaccharides and fixing nitrogen.</title>
        <authorList>
            <person name="Liu N."/>
            <person name="Kivenson V."/>
            <person name="Peng X."/>
            <person name="Cui Z."/>
            <person name="Lankiewicz T.S."/>
            <person name="Gosselin K.M."/>
            <person name="English C.J."/>
            <person name="Blair E.M."/>
            <person name="O'Malley M.A."/>
            <person name="Valentine D.L."/>
        </authorList>
    </citation>
    <scope>NUCLEOTIDE SEQUENCE [LARGE SCALE GENOMIC DNA]</scope>
    <source>
        <strain evidence="4 5">NLcol2</strain>
    </source>
</reference>
<dbReference type="EMBL" id="JARVCO010000003">
    <property type="protein sequence ID" value="MDZ8117725.1"/>
    <property type="molecule type" value="Genomic_DNA"/>
</dbReference>
<comment type="caution">
    <text evidence="4">The sequence shown here is derived from an EMBL/GenBank/DDBJ whole genome shotgun (WGS) entry which is preliminary data.</text>
</comment>
<gene>
    <name evidence="4" type="ORF">P9H32_03730</name>
</gene>
<dbReference type="PANTHER" id="PTHR48081">
    <property type="entry name" value="AB HYDROLASE SUPERFAMILY PROTEIN C4A8.06C"/>
    <property type="match status" value="1"/>
</dbReference>
<dbReference type="InterPro" id="IPR049492">
    <property type="entry name" value="BD-FAE-like_dom"/>
</dbReference>
<name>A0ABU5MU39_9BACT</name>
<accession>A0ABU5MU39</accession>
<protein>
    <submittedName>
        <fullName evidence="4">Alpha/beta hydrolase</fullName>
    </submittedName>
</protein>
<dbReference type="RefSeq" id="WP_322607528.1">
    <property type="nucleotide sequence ID" value="NZ_JARVCO010000003.1"/>
</dbReference>
<keyword evidence="1 4" id="KW-0378">Hydrolase</keyword>
<sequence length="269" mass="29258">MMHKGLFSGFCLMMGVAVMAQNEIKLWNGDMPGTGAEKSEELAPDKGDDVIRLTNVSEPTLQLFMAKSEDSVPFVIICPGGGYSILSMNSEGTEIAEWLNSIGVSAAVLKYRVPGNRTGALADAKQAVKMAREHASDWKIDPRKIGMLGFSAGGHLTAACSNSETRPDFSVLVYPAYLFKKGGIELVDEVRVDAETPPAFVVQAKDDKKYYRSTLAYTKALDAAGVEVESHLFARGGHGFGMRDRGHPVHTVWPVLCEAWMRDTGILEQ</sequence>
<evidence type="ECO:0000256" key="1">
    <source>
        <dbReference type="ARBA" id="ARBA00022801"/>
    </source>
</evidence>
<dbReference type="InterPro" id="IPR029058">
    <property type="entry name" value="AB_hydrolase_fold"/>
</dbReference>
<dbReference type="PANTHER" id="PTHR48081:SF6">
    <property type="entry name" value="PEPTIDASE S9 PROLYL OLIGOPEPTIDASE CATALYTIC DOMAIN-CONTAINING PROTEIN"/>
    <property type="match status" value="1"/>
</dbReference>
<dbReference type="Gene3D" id="3.40.50.1820">
    <property type="entry name" value="alpha/beta hydrolase"/>
    <property type="match status" value="1"/>
</dbReference>
<evidence type="ECO:0000256" key="2">
    <source>
        <dbReference type="SAM" id="SignalP"/>
    </source>
</evidence>
<dbReference type="InterPro" id="IPR050300">
    <property type="entry name" value="GDXG_lipolytic_enzyme"/>
</dbReference>